<accession>A0A179FH95</accession>
<gene>
    <name evidence="1" type="ORF">VFPPC_06005</name>
</gene>
<evidence type="ECO:0000313" key="2">
    <source>
        <dbReference type="Proteomes" id="UP000078397"/>
    </source>
</evidence>
<name>A0A179FH95_METCM</name>
<sequence length="56" mass="6529">MFNPDTNHCIPSQFRARRPRFAALTSGLSRRTSQSSVSIPYGNERKWKSEVSHCFW</sequence>
<proteinExistence type="predicted"/>
<dbReference type="GeneID" id="28849106"/>
<keyword evidence="2" id="KW-1185">Reference proteome</keyword>
<organism evidence="1 2">
    <name type="scientific">Pochonia chlamydosporia 170</name>
    <dbReference type="NCBI Taxonomy" id="1380566"/>
    <lineage>
        <taxon>Eukaryota</taxon>
        <taxon>Fungi</taxon>
        <taxon>Dikarya</taxon>
        <taxon>Ascomycota</taxon>
        <taxon>Pezizomycotina</taxon>
        <taxon>Sordariomycetes</taxon>
        <taxon>Hypocreomycetidae</taxon>
        <taxon>Hypocreales</taxon>
        <taxon>Clavicipitaceae</taxon>
        <taxon>Pochonia</taxon>
    </lineage>
</organism>
<reference evidence="1 2" key="1">
    <citation type="journal article" date="2016" name="PLoS Pathog.">
        <title>Biosynthesis of antibiotic leucinostatins in bio-control fungus Purpureocillium lilacinum and their inhibition on phytophthora revealed by genome mining.</title>
        <authorList>
            <person name="Wang G."/>
            <person name="Liu Z."/>
            <person name="Lin R."/>
            <person name="Li E."/>
            <person name="Mao Z."/>
            <person name="Ling J."/>
            <person name="Yang Y."/>
            <person name="Yin W.B."/>
            <person name="Xie B."/>
        </authorList>
    </citation>
    <scope>NUCLEOTIDE SEQUENCE [LARGE SCALE GENOMIC DNA]</scope>
    <source>
        <strain evidence="1">170</strain>
    </source>
</reference>
<dbReference type="Proteomes" id="UP000078397">
    <property type="component" value="Unassembled WGS sequence"/>
</dbReference>
<evidence type="ECO:0000313" key="1">
    <source>
        <dbReference type="EMBL" id="OAQ64777.1"/>
    </source>
</evidence>
<dbReference type="AlphaFoldDB" id="A0A179FH95"/>
<dbReference type="RefSeq" id="XP_018142091.1">
    <property type="nucleotide sequence ID" value="XM_018285112.1"/>
</dbReference>
<dbReference type="KEGG" id="pchm:VFPPC_06005"/>
<comment type="caution">
    <text evidence="1">The sequence shown here is derived from an EMBL/GenBank/DDBJ whole genome shotgun (WGS) entry which is preliminary data.</text>
</comment>
<protein>
    <submittedName>
        <fullName evidence="1">Uncharacterized protein</fullName>
    </submittedName>
</protein>
<dbReference type="EMBL" id="LSBJ02000005">
    <property type="protein sequence ID" value="OAQ64777.1"/>
    <property type="molecule type" value="Genomic_DNA"/>
</dbReference>